<reference evidence="2" key="2">
    <citation type="submission" date="2020-05" db="UniProtKB">
        <authorList>
            <consortium name="EnsemblMetazoa"/>
        </authorList>
    </citation>
    <scope>IDENTIFICATION</scope>
    <source>
        <strain evidence="2">MINIMUS1</strain>
    </source>
</reference>
<reference evidence="3" key="1">
    <citation type="submission" date="2013-03" db="EMBL/GenBank/DDBJ databases">
        <title>The Genome Sequence of Anopheles minimus MINIMUS1.</title>
        <authorList>
            <consortium name="The Broad Institute Genomics Platform"/>
            <person name="Neafsey D.E."/>
            <person name="Walton C."/>
            <person name="Walker B."/>
            <person name="Young S.K."/>
            <person name="Zeng Q."/>
            <person name="Gargeya S."/>
            <person name="Fitzgerald M."/>
            <person name="Haas B."/>
            <person name="Abouelleil A."/>
            <person name="Allen A.W."/>
            <person name="Alvarado L."/>
            <person name="Arachchi H.M."/>
            <person name="Berlin A.M."/>
            <person name="Chapman S.B."/>
            <person name="Gainer-Dewar J."/>
            <person name="Goldberg J."/>
            <person name="Griggs A."/>
            <person name="Gujja S."/>
            <person name="Hansen M."/>
            <person name="Howarth C."/>
            <person name="Imamovic A."/>
            <person name="Ireland A."/>
            <person name="Larimer J."/>
            <person name="McCowan C."/>
            <person name="Murphy C."/>
            <person name="Pearson M."/>
            <person name="Poon T.W."/>
            <person name="Priest M."/>
            <person name="Roberts A."/>
            <person name="Saif S."/>
            <person name="Shea T."/>
            <person name="Sisk P."/>
            <person name="Sykes S."/>
            <person name="Wortman J."/>
            <person name="Nusbaum C."/>
            <person name="Birren B."/>
        </authorList>
    </citation>
    <scope>NUCLEOTIDE SEQUENCE [LARGE SCALE GENOMIC DNA]</scope>
    <source>
        <strain evidence="3">MINIMUS1</strain>
    </source>
</reference>
<dbReference type="EnsemblMetazoa" id="AMIN014878-RA">
    <property type="protein sequence ID" value="AMIN014878-PA"/>
    <property type="gene ID" value="AMIN014878"/>
</dbReference>
<dbReference type="VEuPathDB" id="VectorBase:AMIN014878"/>
<name>A0A182WQF5_9DIPT</name>
<evidence type="ECO:0000313" key="2">
    <source>
        <dbReference type="EnsemblMetazoa" id="AMIN014878-PA"/>
    </source>
</evidence>
<evidence type="ECO:0000313" key="3">
    <source>
        <dbReference type="Proteomes" id="UP000075920"/>
    </source>
</evidence>
<organism evidence="2 3">
    <name type="scientific">Anopheles minimus</name>
    <dbReference type="NCBI Taxonomy" id="112268"/>
    <lineage>
        <taxon>Eukaryota</taxon>
        <taxon>Metazoa</taxon>
        <taxon>Ecdysozoa</taxon>
        <taxon>Arthropoda</taxon>
        <taxon>Hexapoda</taxon>
        <taxon>Insecta</taxon>
        <taxon>Pterygota</taxon>
        <taxon>Neoptera</taxon>
        <taxon>Endopterygota</taxon>
        <taxon>Diptera</taxon>
        <taxon>Nematocera</taxon>
        <taxon>Culicoidea</taxon>
        <taxon>Culicidae</taxon>
        <taxon>Anophelinae</taxon>
        <taxon>Anopheles</taxon>
    </lineage>
</organism>
<evidence type="ECO:0000256" key="1">
    <source>
        <dbReference type="SAM" id="MobiDB-lite"/>
    </source>
</evidence>
<feature type="region of interest" description="Disordered" evidence="1">
    <location>
        <begin position="1"/>
        <end position="23"/>
    </location>
</feature>
<dbReference type="Proteomes" id="UP000075920">
    <property type="component" value="Unassembled WGS sequence"/>
</dbReference>
<dbReference type="AlphaFoldDB" id="A0A182WQF5"/>
<protein>
    <submittedName>
        <fullName evidence="2">Uncharacterized protein</fullName>
    </submittedName>
</protein>
<proteinExistence type="predicted"/>
<keyword evidence="3" id="KW-1185">Reference proteome</keyword>
<accession>A0A182WQF5</accession>
<sequence>ATSGGQIKSSSTQPVRPGTTPLTLNSSRKFNFIFPLSQLLSHARSIFFPGKKFDTG</sequence>